<accession>A0A841T1W2</accession>
<dbReference type="EMBL" id="JACJVQ010000032">
    <property type="protein sequence ID" value="MBB6638383.1"/>
    <property type="molecule type" value="Genomic_DNA"/>
</dbReference>
<organism evidence="1 2">
    <name type="scientific">Cohnella thailandensis</name>
    <dbReference type="NCBI Taxonomy" id="557557"/>
    <lineage>
        <taxon>Bacteria</taxon>
        <taxon>Bacillati</taxon>
        <taxon>Bacillota</taxon>
        <taxon>Bacilli</taxon>
        <taxon>Bacillales</taxon>
        <taxon>Paenibacillaceae</taxon>
        <taxon>Cohnella</taxon>
    </lineage>
</organism>
<proteinExistence type="predicted"/>
<protein>
    <recommendedName>
        <fullName evidence="3">GNAT family N-acetyltransferase</fullName>
    </recommendedName>
</protein>
<dbReference type="RefSeq" id="WP_185123580.1">
    <property type="nucleotide sequence ID" value="NZ_JACJVQ010000032.1"/>
</dbReference>
<dbReference type="AlphaFoldDB" id="A0A841T1W2"/>
<dbReference type="Proteomes" id="UP000535838">
    <property type="component" value="Unassembled WGS sequence"/>
</dbReference>
<dbReference type="Gene3D" id="3.40.630.30">
    <property type="match status" value="1"/>
</dbReference>
<name>A0A841T1W2_9BACL</name>
<sequence length="193" mass="22431">MIKKVQNDMEAALFNYIWMTVWREKNFEFEFSTDYLSRYLAITPLGEAAGTAEFKPYSLEEGRLEQIAPFSLHPWVAMNPSKVAEIDKIAFLKEHRGPYLAELLTLIVGFCQANGYHYLVSLLEPVFFRALRITFKVPMDKVGTSKYYKGDTVIPVVFNMKAMYENPEAFDWLRLAELEDVELTLRPENVLIR</sequence>
<reference evidence="1 2" key="1">
    <citation type="submission" date="2020-08" db="EMBL/GenBank/DDBJ databases">
        <title>Cohnella phylogeny.</title>
        <authorList>
            <person name="Dunlap C."/>
        </authorList>
    </citation>
    <scope>NUCLEOTIDE SEQUENCE [LARGE SCALE GENOMIC DNA]</scope>
    <source>
        <strain evidence="1 2">DSM 25241</strain>
    </source>
</reference>
<evidence type="ECO:0000313" key="1">
    <source>
        <dbReference type="EMBL" id="MBB6638383.1"/>
    </source>
</evidence>
<keyword evidence="2" id="KW-1185">Reference proteome</keyword>
<gene>
    <name evidence="1" type="ORF">H7B67_29985</name>
</gene>
<evidence type="ECO:0000313" key="2">
    <source>
        <dbReference type="Proteomes" id="UP000535838"/>
    </source>
</evidence>
<dbReference type="SUPFAM" id="SSF55729">
    <property type="entry name" value="Acyl-CoA N-acyltransferases (Nat)"/>
    <property type="match status" value="1"/>
</dbReference>
<dbReference type="InterPro" id="IPR016181">
    <property type="entry name" value="Acyl_CoA_acyltransferase"/>
</dbReference>
<comment type="caution">
    <text evidence="1">The sequence shown here is derived from an EMBL/GenBank/DDBJ whole genome shotgun (WGS) entry which is preliminary data.</text>
</comment>
<evidence type="ECO:0008006" key="3">
    <source>
        <dbReference type="Google" id="ProtNLM"/>
    </source>
</evidence>